<feature type="non-terminal residue" evidence="2">
    <location>
        <position position="22"/>
    </location>
</feature>
<sequence length="22" mass="2277">GAQEPAGAGGRPRSRGRRRRAG</sequence>
<evidence type="ECO:0000256" key="1">
    <source>
        <dbReference type="SAM" id="MobiDB-lite"/>
    </source>
</evidence>
<evidence type="ECO:0000313" key="2">
    <source>
        <dbReference type="EMBL" id="CAA9488271.1"/>
    </source>
</evidence>
<name>A0A6J4S390_9ACTN</name>
<dbReference type="EMBL" id="CADCVJ010000206">
    <property type="protein sequence ID" value="CAA9488271.1"/>
    <property type="molecule type" value="Genomic_DNA"/>
</dbReference>
<organism evidence="2">
    <name type="scientific">uncultured Solirubrobacteraceae bacterium</name>
    <dbReference type="NCBI Taxonomy" id="1162706"/>
    <lineage>
        <taxon>Bacteria</taxon>
        <taxon>Bacillati</taxon>
        <taxon>Actinomycetota</taxon>
        <taxon>Thermoleophilia</taxon>
        <taxon>Solirubrobacterales</taxon>
        <taxon>Solirubrobacteraceae</taxon>
        <taxon>environmental samples</taxon>
    </lineage>
</organism>
<dbReference type="AlphaFoldDB" id="A0A6J4S390"/>
<reference evidence="2" key="1">
    <citation type="submission" date="2020-02" db="EMBL/GenBank/DDBJ databases">
        <authorList>
            <person name="Meier V. D."/>
        </authorList>
    </citation>
    <scope>NUCLEOTIDE SEQUENCE</scope>
    <source>
        <strain evidence="2">AVDCRST_MAG38</strain>
    </source>
</reference>
<feature type="region of interest" description="Disordered" evidence="1">
    <location>
        <begin position="1"/>
        <end position="22"/>
    </location>
</feature>
<proteinExistence type="predicted"/>
<feature type="non-terminal residue" evidence="2">
    <location>
        <position position="1"/>
    </location>
</feature>
<accession>A0A6J4S390</accession>
<gene>
    <name evidence="2" type="ORF">AVDCRST_MAG38-2471</name>
</gene>
<feature type="compositionally biased region" description="Basic residues" evidence="1">
    <location>
        <begin position="12"/>
        <end position="22"/>
    </location>
</feature>
<protein>
    <submittedName>
        <fullName evidence="2">Uncharacterized protein</fullName>
    </submittedName>
</protein>